<keyword evidence="2" id="KW-0808">Transferase</keyword>
<dbReference type="Proteomes" id="UP000823612">
    <property type="component" value="Unassembled WGS sequence"/>
</dbReference>
<accession>A0A9D9DU14</accession>
<gene>
    <name evidence="6" type="ORF">IAB08_03895</name>
</gene>
<dbReference type="Pfam" id="PF07804">
    <property type="entry name" value="HipA_C"/>
    <property type="match status" value="1"/>
</dbReference>
<evidence type="ECO:0000256" key="1">
    <source>
        <dbReference type="ARBA" id="ARBA00010164"/>
    </source>
</evidence>
<dbReference type="InterPro" id="IPR052028">
    <property type="entry name" value="HipA_Ser/Thr_kinase"/>
</dbReference>
<evidence type="ECO:0000259" key="5">
    <source>
        <dbReference type="Pfam" id="PF13657"/>
    </source>
</evidence>
<dbReference type="Gene3D" id="1.10.1070.20">
    <property type="match status" value="1"/>
</dbReference>
<dbReference type="AlphaFoldDB" id="A0A9D9DU14"/>
<dbReference type="EMBL" id="JADIMZ010000058">
    <property type="protein sequence ID" value="MBO8432421.1"/>
    <property type="molecule type" value="Genomic_DNA"/>
</dbReference>
<reference evidence="6" key="1">
    <citation type="submission" date="2020-10" db="EMBL/GenBank/DDBJ databases">
        <authorList>
            <person name="Gilroy R."/>
        </authorList>
    </citation>
    <scope>NUCLEOTIDE SEQUENCE</scope>
    <source>
        <strain evidence="6">2889</strain>
    </source>
</reference>
<reference evidence="6" key="2">
    <citation type="journal article" date="2021" name="PeerJ">
        <title>Extensive microbial diversity within the chicken gut microbiome revealed by metagenomics and culture.</title>
        <authorList>
            <person name="Gilroy R."/>
            <person name="Ravi A."/>
            <person name="Getino M."/>
            <person name="Pursley I."/>
            <person name="Horton D.L."/>
            <person name="Alikhan N.F."/>
            <person name="Baker D."/>
            <person name="Gharbi K."/>
            <person name="Hall N."/>
            <person name="Watson M."/>
            <person name="Adriaenssens E.M."/>
            <person name="Foster-Nyarko E."/>
            <person name="Jarju S."/>
            <person name="Secka A."/>
            <person name="Antonio M."/>
            <person name="Oren A."/>
            <person name="Chaudhuri R.R."/>
            <person name="La Ragione R."/>
            <person name="Hildebrand F."/>
            <person name="Pallen M.J."/>
        </authorList>
    </citation>
    <scope>NUCLEOTIDE SEQUENCE</scope>
    <source>
        <strain evidence="6">2889</strain>
    </source>
</reference>
<dbReference type="PANTHER" id="PTHR37419">
    <property type="entry name" value="SERINE/THREONINE-PROTEIN KINASE TOXIN HIPA"/>
    <property type="match status" value="1"/>
</dbReference>
<dbReference type="GO" id="GO:0005829">
    <property type="term" value="C:cytosol"/>
    <property type="evidence" value="ECO:0007669"/>
    <property type="project" value="TreeGrafter"/>
</dbReference>
<feature type="domain" description="HipA N-terminal subdomain 1" evidence="5">
    <location>
        <begin position="6"/>
        <end position="120"/>
    </location>
</feature>
<organism evidence="6 7">
    <name type="scientific">Candidatus Pullibacteroides excrementavium</name>
    <dbReference type="NCBI Taxonomy" id="2840905"/>
    <lineage>
        <taxon>Bacteria</taxon>
        <taxon>Pseudomonadati</taxon>
        <taxon>Bacteroidota</taxon>
        <taxon>Bacteroidia</taxon>
        <taxon>Bacteroidales</taxon>
        <taxon>Candidatus Pullibacteroides</taxon>
    </lineage>
</organism>
<comment type="caution">
    <text evidence="6">The sequence shown here is derived from an EMBL/GenBank/DDBJ whole genome shotgun (WGS) entry which is preliminary data.</text>
</comment>
<evidence type="ECO:0000259" key="4">
    <source>
        <dbReference type="Pfam" id="PF07804"/>
    </source>
</evidence>
<evidence type="ECO:0000313" key="6">
    <source>
        <dbReference type="EMBL" id="MBO8432421.1"/>
    </source>
</evidence>
<sequence>MEGNILSVMLWGNEVGKLYWDERGKRAVFNYNPDFVRAGRDIAPLTASIRSAAGNGFPVVGNKEKPYQGLPPFLADSLPDHWGNKVFEHWAAQNHLPKQRLTPVDKLAFIGRRGMGALEFVPAVSGLDSSKSIQIDSLYRLAQKIFDEREEIFVRNNENLNLQSLYEVGTSAGGQHPKAIIAINEETHDIRSGQVQLPEGYKYYILKFAEGDDFPFTQMEMAYYDMAQEAGINMMPSRLIHIDGKYHFLTERYDRPEGRKIHTQTLAAMNPDAGSYDDMFETGRILNLPANELSELYRRMVFNVLGGNVDDHTKNFSFMMDMDGKWHISPAYDVTFSTNLDGTAYENIHSMSIMGKTENITENELILFAKQNGIKNARKIIEEVSMAISHFYQHASRYLIDDYWKDRIERFLSGLARSPFKDTMNHYHPTVVEPDETEDGLSVSDVRILENSRHDFRIEAAINGKIQKYIAGRKSDLASEIRHKGRDKMRVDDKKSLVARLLLPLARRDMQPSS</sequence>
<name>A0A9D9DU14_9BACT</name>
<keyword evidence="3" id="KW-0418">Kinase</keyword>
<dbReference type="InterPro" id="IPR017508">
    <property type="entry name" value="HipA_N1"/>
</dbReference>
<comment type="similarity">
    <text evidence="1">Belongs to the HipA Ser/Thr kinase family.</text>
</comment>
<dbReference type="InterPro" id="IPR012893">
    <property type="entry name" value="HipA-like_C"/>
</dbReference>
<evidence type="ECO:0000256" key="2">
    <source>
        <dbReference type="ARBA" id="ARBA00022679"/>
    </source>
</evidence>
<dbReference type="Pfam" id="PF13657">
    <property type="entry name" value="Couple_hipA"/>
    <property type="match status" value="1"/>
</dbReference>
<evidence type="ECO:0000313" key="7">
    <source>
        <dbReference type="Proteomes" id="UP000823612"/>
    </source>
</evidence>
<dbReference type="PANTHER" id="PTHR37419:SF8">
    <property type="entry name" value="TOXIN YJJJ"/>
    <property type="match status" value="1"/>
</dbReference>
<dbReference type="GO" id="GO:0004674">
    <property type="term" value="F:protein serine/threonine kinase activity"/>
    <property type="evidence" value="ECO:0007669"/>
    <property type="project" value="TreeGrafter"/>
</dbReference>
<protein>
    <submittedName>
        <fullName evidence="6">Type II toxin-antitoxin system HipA family toxin</fullName>
    </submittedName>
</protein>
<evidence type="ECO:0000256" key="3">
    <source>
        <dbReference type="ARBA" id="ARBA00022777"/>
    </source>
</evidence>
<proteinExistence type="inferred from homology"/>
<feature type="domain" description="HipA-like C-terminal" evidence="4">
    <location>
        <begin position="170"/>
        <end position="387"/>
    </location>
</feature>